<accession>A0ABU5S6X8</accession>
<dbReference type="EMBL" id="JAYGIL010000019">
    <property type="protein sequence ID" value="MEA5404227.1"/>
    <property type="molecule type" value="Genomic_DNA"/>
</dbReference>
<sequence>MRKKVLYWCFSEKLSENLFLVFQNICTLKWLGLVHQSMKKLCHSKSFKHYDRQKKKSVAGNMK</sequence>
<organism evidence="1 2">
    <name type="scientific">Arcicella gelida</name>
    <dbReference type="NCBI Taxonomy" id="2984195"/>
    <lineage>
        <taxon>Bacteria</taxon>
        <taxon>Pseudomonadati</taxon>
        <taxon>Bacteroidota</taxon>
        <taxon>Cytophagia</taxon>
        <taxon>Cytophagales</taxon>
        <taxon>Flectobacillaceae</taxon>
        <taxon>Arcicella</taxon>
    </lineage>
</organism>
<evidence type="ECO:0000313" key="2">
    <source>
        <dbReference type="Proteomes" id="UP001303899"/>
    </source>
</evidence>
<dbReference type="Proteomes" id="UP001303899">
    <property type="component" value="Unassembled WGS sequence"/>
</dbReference>
<keyword evidence="2" id="KW-1185">Reference proteome</keyword>
<gene>
    <name evidence="1" type="ORF">VB776_14950</name>
</gene>
<evidence type="ECO:0000313" key="1">
    <source>
        <dbReference type="EMBL" id="MEA5404227.1"/>
    </source>
</evidence>
<protein>
    <submittedName>
        <fullName evidence="1">Uncharacterized protein</fullName>
    </submittedName>
</protein>
<dbReference type="RefSeq" id="WP_323697536.1">
    <property type="nucleotide sequence ID" value="NZ_JAYGIL010000019.1"/>
</dbReference>
<comment type="caution">
    <text evidence="1">The sequence shown here is derived from an EMBL/GenBank/DDBJ whole genome shotgun (WGS) entry which is preliminary data.</text>
</comment>
<name>A0ABU5S6X8_9BACT</name>
<reference evidence="1 2" key="1">
    <citation type="submission" date="2023-12" db="EMBL/GenBank/DDBJ databases">
        <title>Novel species of the genus Arcicella isolated from rivers.</title>
        <authorList>
            <person name="Lu H."/>
        </authorList>
    </citation>
    <scope>NUCLEOTIDE SEQUENCE [LARGE SCALE GENOMIC DNA]</scope>
    <source>
        <strain evidence="1 2">DC2W</strain>
    </source>
</reference>
<proteinExistence type="predicted"/>